<feature type="region of interest" description="Disordered" evidence="1">
    <location>
        <begin position="43"/>
        <end position="85"/>
    </location>
</feature>
<evidence type="ECO:0000313" key="2">
    <source>
        <dbReference type="EMBL" id="PON40372.1"/>
    </source>
</evidence>
<dbReference type="EMBL" id="JXTB01000439">
    <property type="protein sequence ID" value="PON40372.1"/>
    <property type="molecule type" value="Genomic_DNA"/>
</dbReference>
<evidence type="ECO:0000313" key="3">
    <source>
        <dbReference type="Proteomes" id="UP000237105"/>
    </source>
</evidence>
<name>A0A2P5AUZ1_PARAD</name>
<gene>
    <name evidence="2" type="ORF">PanWU01x14_297680</name>
</gene>
<keyword evidence="3" id="KW-1185">Reference proteome</keyword>
<evidence type="ECO:0000256" key="1">
    <source>
        <dbReference type="SAM" id="MobiDB-lite"/>
    </source>
</evidence>
<sequence length="85" mass="8744">MLSSEIKGCFCMKLENSTKYYSINHRKLIKCCEPGNGYGGGDYDHQGKGNGNNDDVEGGSSGNSSNYRGGSGGGGGGGCEIPLLS</sequence>
<comment type="caution">
    <text evidence="2">The sequence shown here is derived from an EMBL/GenBank/DDBJ whole genome shotgun (WGS) entry which is preliminary data.</text>
</comment>
<dbReference type="AlphaFoldDB" id="A0A2P5AUZ1"/>
<dbReference type="OrthoDB" id="10600192at2759"/>
<proteinExistence type="predicted"/>
<accession>A0A2P5AUZ1</accession>
<dbReference type="Proteomes" id="UP000237105">
    <property type="component" value="Unassembled WGS sequence"/>
</dbReference>
<feature type="compositionally biased region" description="Gly residues" evidence="1">
    <location>
        <begin position="69"/>
        <end position="79"/>
    </location>
</feature>
<protein>
    <submittedName>
        <fullName evidence="2">Uncharacterized protein</fullName>
    </submittedName>
</protein>
<reference evidence="3" key="1">
    <citation type="submission" date="2016-06" db="EMBL/GenBank/DDBJ databases">
        <title>Parallel loss of symbiosis genes in relatives of nitrogen-fixing non-legume Parasponia.</title>
        <authorList>
            <person name="Van Velzen R."/>
            <person name="Holmer R."/>
            <person name="Bu F."/>
            <person name="Rutten L."/>
            <person name="Van Zeijl A."/>
            <person name="Liu W."/>
            <person name="Santuari L."/>
            <person name="Cao Q."/>
            <person name="Sharma T."/>
            <person name="Shen D."/>
            <person name="Roswanjaya Y."/>
            <person name="Wardhani T."/>
            <person name="Kalhor M.S."/>
            <person name="Jansen J."/>
            <person name="Van den Hoogen J."/>
            <person name="Gungor B."/>
            <person name="Hartog M."/>
            <person name="Hontelez J."/>
            <person name="Verver J."/>
            <person name="Yang W.-C."/>
            <person name="Schijlen E."/>
            <person name="Repin R."/>
            <person name="Schilthuizen M."/>
            <person name="Schranz E."/>
            <person name="Heidstra R."/>
            <person name="Miyata K."/>
            <person name="Fedorova E."/>
            <person name="Kohlen W."/>
            <person name="Bisseling T."/>
            <person name="Smit S."/>
            <person name="Geurts R."/>
        </authorList>
    </citation>
    <scope>NUCLEOTIDE SEQUENCE [LARGE SCALE GENOMIC DNA]</scope>
    <source>
        <strain evidence="3">cv. WU1-14</strain>
    </source>
</reference>
<organism evidence="2 3">
    <name type="scientific">Parasponia andersonii</name>
    <name type="common">Sponia andersonii</name>
    <dbReference type="NCBI Taxonomy" id="3476"/>
    <lineage>
        <taxon>Eukaryota</taxon>
        <taxon>Viridiplantae</taxon>
        <taxon>Streptophyta</taxon>
        <taxon>Embryophyta</taxon>
        <taxon>Tracheophyta</taxon>
        <taxon>Spermatophyta</taxon>
        <taxon>Magnoliopsida</taxon>
        <taxon>eudicotyledons</taxon>
        <taxon>Gunneridae</taxon>
        <taxon>Pentapetalae</taxon>
        <taxon>rosids</taxon>
        <taxon>fabids</taxon>
        <taxon>Rosales</taxon>
        <taxon>Cannabaceae</taxon>
        <taxon>Parasponia</taxon>
    </lineage>
</organism>